<reference evidence="1 2" key="1">
    <citation type="journal article" date="2018" name="PLoS Genet.">
        <title>Population sequencing reveals clonal diversity and ancestral inbreeding in the grapevine cultivar Chardonnay.</title>
        <authorList>
            <person name="Roach M.J."/>
            <person name="Johnson D.L."/>
            <person name="Bohlmann J."/>
            <person name="van Vuuren H.J."/>
            <person name="Jones S.J."/>
            <person name="Pretorius I.S."/>
            <person name="Schmidt S.A."/>
            <person name="Borneman A.R."/>
        </authorList>
    </citation>
    <scope>NUCLEOTIDE SEQUENCE [LARGE SCALE GENOMIC DNA]</scope>
    <source>
        <strain evidence="2">cv. Chardonnay</strain>
        <tissue evidence="1">Leaf</tissue>
    </source>
</reference>
<dbReference type="EMBL" id="QGNW01001143">
    <property type="protein sequence ID" value="RVW53525.1"/>
    <property type="molecule type" value="Genomic_DNA"/>
</dbReference>
<comment type="caution">
    <text evidence="1">The sequence shown here is derived from an EMBL/GenBank/DDBJ whole genome shotgun (WGS) entry which is preliminary data.</text>
</comment>
<gene>
    <name evidence="1" type="ORF">CK203_092393</name>
</gene>
<dbReference type="Proteomes" id="UP000288805">
    <property type="component" value="Unassembled WGS sequence"/>
</dbReference>
<name>A0A438F0N8_VITVI</name>
<proteinExistence type="predicted"/>
<evidence type="ECO:0000313" key="1">
    <source>
        <dbReference type="EMBL" id="RVW53525.1"/>
    </source>
</evidence>
<organism evidence="1 2">
    <name type="scientific">Vitis vinifera</name>
    <name type="common">Grape</name>
    <dbReference type="NCBI Taxonomy" id="29760"/>
    <lineage>
        <taxon>Eukaryota</taxon>
        <taxon>Viridiplantae</taxon>
        <taxon>Streptophyta</taxon>
        <taxon>Embryophyta</taxon>
        <taxon>Tracheophyta</taxon>
        <taxon>Spermatophyta</taxon>
        <taxon>Magnoliopsida</taxon>
        <taxon>eudicotyledons</taxon>
        <taxon>Gunneridae</taxon>
        <taxon>Pentapetalae</taxon>
        <taxon>rosids</taxon>
        <taxon>Vitales</taxon>
        <taxon>Vitaceae</taxon>
        <taxon>Viteae</taxon>
        <taxon>Vitis</taxon>
    </lineage>
</organism>
<protein>
    <submittedName>
        <fullName evidence="1">Uncharacterized protein</fullName>
    </submittedName>
</protein>
<sequence length="143" mass="16100">MLDVIAFDSNTLERVIMLKNKRAGAFPIKFSNWIVQVCGTVKMGQEYVSICSTGNQVDDLSVPPGFASLTSFTLKRMEDSEETCNSMAFGSAFRPDPTNMDAACDPIDIAEFKRSLRHRPWILYDQCDHEEEDSDPKQIDVVI</sequence>
<accession>A0A438F0N8</accession>
<dbReference type="AlphaFoldDB" id="A0A438F0N8"/>
<evidence type="ECO:0000313" key="2">
    <source>
        <dbReference type="Proteomes" id="UP000288805"/>
    </source>
</evidence>